<dbReference type="AlphaFoldDB" id="A0A560MD18"/>
<accession>A0A560MD18</accession>
<proteinExistence type="predicted"/>
<reference evidence="2 3" key="1">
    <citation type="submission" date="2019-06" db="EMBL/GenBank/DDBJ databases">
        <title>Genomic Encyclopedia of Type Strains, Phase IV (KMG-V): Genome sequencing to study the core and pangenomes of soil and plant-associated prokaryotes.</title>
        <authorList>
            <person name="Whitman W."/>
        </authorList>
    </citation>
    <scope>NUCLEOTIDE SEQUENCE [LARGE SCALE GENOMIC DNA]</scope>
    <source>
        <strain evidence="2 3">BR 10355</strain>
    </source>
</reference>
<dbReference type="EMBL" id="VITY01000003">
    <property type="protein sequence ID" value="TWC05503.1"/>
    <property type="molecule type" value="Genomic_DNA"/>
</dbReference>
<feature type="compositionally biased region" description="Basic and acidic residues" evidence="1">
    <location>
        <begin position="51"/>
        <end position="60"/>
    </location>
</feature>
<organism evidence="2 3">
    <name type="scientific">Bradyrhizobium macuxiense</name>
    <dbReference type="NCBI Taxonomy" id="1755647"/>
    <lineage>
        <taxon>Bacteria</taxon>
        <taxon>Pseudomonadati</taxon>
        <taxon>Pseudomonadota</taxon>
        <taxon>Alphaproteobacteria</taxon>
        <taxon>Hyphomicrobiales</taxon>
        <taxon>Nitrobacteraceae</taxon>
        <taxon>Bradyrhizobium</taxon>
    </lineage>
</organism>
<feature type="region of interest" description="Disordered" evidence="1">
    <location>
        <begin position="186"/>
        <end position="219"/>
    </location>
</feature>
<protein>
    <submittedName>
        <fullName evidence="2">Uncharacterized protein</fullName>
    </submittedName>
</protein>
<comment type="caution">
    <text evidence="2">The sequence shown here is derived from an EMBL/GenBank/DDBJ whole genome shotgun (WGS) entry which is preliminary data.</text>
</comment>
<gene>
    <name evidence="2" type="ORF">FBZ93_103520</name>
</gene>
<feature type="region of interest" description="Disordered" evidence="1">
    <location>
        <begin position="32"/>
        <end position="60"/>
    </location>
</feature>
<sequence>MVRLGTVWPVAGVAALGTGLVLAAMMPTGTIAQGDPPAPAPTQQAAPIKPVPDKASAERTPAKVRVPLDQALLLVRATLLTLNDANRSGNYGVLRDLASQDFQARNSSADLALVFAEMRRSNLSLFSVMLLSPQLAAAPEIDAEGRLRISGYVPTSPQQVKFDLAYESSSRQWKLLNINISTTPAQTAKAVDQEQKPQAPNPKAVSRQVVTPKVAPAKP</sequence>
<dbReference type="Proteomes" id="UP000321304">
    <property type="component" value="Unassembled WGS sequence"/>
</dbReference>
<dbReference type="RefSeq" id="WP_208763984.1">
    <property type="nucleotide sequence ID" value="NZ_VITY01000003.1"/>
</dbReference>
<evidence type="ECO:0000313" key="2">
    <source>
        <dbReference type="EMBL" id="TWC05503.1"/>
    </source>
</evidence>
<evidence type="ECO:0000313" key="3">
    <source>
        <dbReference type="Proteomes" id="UP000321304"/>
    </source>
</evidence>
<name>A0A560MD18_9BRAD</name>
<evidence type="ECO:0000256" key="1">
    <source>
        <dbReference type="SAM" id="MobiDB-lite"/>
    </source>
</evidence>
<keyword evidence="3" id="KW-1185">Reference proteome</keyword>